<proteinExistence type="inferred from homology"/>
<dbReference type="AlphaFoldDB" id="A0A934VWD5"/>
<dbReference type="InterPro" id="IPR028082">
    <property type="entry name" value="Peripla_BP_I"/>
</dbReference>
<dbReference type="PANTHER" id="PTHR30483">
    <property type="entry name" value="LEUCINE-SPECIFIC-BINDING PROTEIN"/>
    <property type="match status" value="1"/>
</dbReference>
<evidence type="ECO:0000259" key="6">
    <source>
        <dbReference type="Pfam" id="PF13458"/>
    </source>
</evidence>
<dbReference type="GO" id="GO:0006865">
    <property type="term" value="P:amino acid transport"/>
    <property type="evidence" value="ECO:0007669"/>
    <property type="project" value="UniProtKB-KW"/>
</dbReference>
<feature type="domain" description="Leucine-binding protein" evidence="6">
    <location>
        <begin position="32"/>
        <end position="367"/>
    </location>
</feature>
<dbReference type="CDD" id="cd19986">
    <property type="entry name" value="PBP1_ABC_HAAT-like"/>
    <property type="match status" value="1"/>
</dbReference>
<name>A0A934VWD5_9RHOB</name>
<evidence type="ECO:0000256" key="2">
    <source>
        <dbReference type="ARBA" id="ARBA00022448"/>
    </source>
</evidence>
<comment type="caution">
    <text evidence="7">The sequence shown here is derived from an EMBL/GenBank/DDBJ whole genome shotgun (WGS) entry which is preliminary data.</text>
</comment>
<evidence type="ECO:0000256" key="4">
    <source>
        <dbReference type="ARBA" id="ARBA00022970"/>
    </source>
</evidence>
<dbReference type="InterPro" id="IPR051010">
    <property type="entry name" value="BCAA_transport"/>
</dbReference>
<dbReference type="Gene3D" id="3.40.50.2300">
    <property type="match status" value="2"/>
</dbReference>
<dbReference type="Pfam" id="PF13458">
    <property type="entry name" value="Peripla_BP_6"/>
    <property type="match status" value="1"/>
</dbReference>
<protein>
    <submittedName>
        <fullName evidence="7">ABC transporter substrate-binding protein</fullName>
    </submittedName>
</protein>
<organism evidence="7 8">
    <name type="scientific">Paracoccus caeni</name>
    <dbReference type="NCBI Taxonomy" id="657651"/>
    <lineage>
        <taxon>Bacteria</taxon>
        <taxon>Pseudomonadati</taxon>
        <taxon>Pseudomonadota</taxon>
        <taxon>Alphaproteobacteria</taxon>
        <taxon>Rhodobacterales</taxon>
        <taxon>Paracoccaceae</taxon>
        <taxon>Paracoccus</taxon>
    </lineage>
</organism>
<dbReference type="EMBL" id="JAEPRQ010000010">
    <property type="protein sequence ID" value="MBK4217936.1"/>
    <property type="molecule type" value="Genomic_DNA"/>
</dbReference>
<keyword evidence="4" id="KW-0029">Amino-acid transport</keyword>
<dbReference type="Proteomes" id="UP000640485">
    <property type="component" value="Unassembled WGS sequence"/>
</dbReference>
<dbReference type="PANTHER" id="PTHR30483:SF6">
    <property type="entry name" value="PERIPLASMIC BINDING PROTEIN OF ABC TRANSPORTER FOR NATURAL AMINO ACIDS"/>
    <property type="match status" value="1"/>
</dbReference>
<evidence type="ECO:0000256" key="1">
    <source>
        <dbReference type="ARBA" id="ARBA00010062"/>
    </source>
</evidence>
<dbReference type="InterPro" id="IPR028081">
    <property type="entry name" value="Leu-bd"/>
</dbReference>
<evidence type="ECO:0000256" key="5">
    <source>
        <dbReference type="SAM" id="SignalP"/>
    </source>
</evidence>
<reference evidence="7" key="1">
    <citation type="submission" date="2021-01" db="EMBL/GenBank/DDBJ databases">
        <title>Paracoccus amoyensis sp. nov., isolated from the surface seawater along the coast of Xiamen Island, China.</title>
        <authorList>
            <person name="Lyu L."/>
        </authorList>
    </citation>
    <scope>NUCLEOTIDE SEQUENCE</scope>
    <source>
        <strain evidence="7">MJ17</strain>
    </source>
</reference>
<gene>
    <name evidence="7" type="ORF">JJJ17_18560</name>
</gene>
<feature type="signal peptide" evidence="5">
    <location>
        <begin position="1"/>
        <end position="28"/>
    </location>
</feature>
<accession>A0A934VWD5</accession>
<keyword evidence="2" id="KW-0813">Transport</keyword>
<dbReference type="PRINTS" id="PR00337">
    <property type="entry name" value="LEUILEVALBP"/>
</dbReference>
<comment type="similarity">
    <text evidence="1">Belongs to the leucine-binding protein family.</text>
</comment>
<keyword evidence="3 5" id="KW-0732">Signal</keyword>
<dbReference type="SUPFAM" id="SSF53822">
    <property type="entry name" value="Periplasmic binding protein-like I"/>
    <property type="match status" value="1"/>
</dbReference>
<dbReference type="InterPro" id="IPR000709">
    <property type="entry name" value="Leu_Ile_Val-bd"/>
</dbReference>
<keyword evidence="8" id="KW-1185">Reference proteome</keyword>
<feature type="chain" id="PRO_5036675617" evidence="5">
    <location>
        <begin position="29"/>
        <end position="381"/>
    </location>
</feature>
<evidence type="ECO:0000313" key="7">
    <source>
        <dbReference type="EMBL" id="MBK4217936.1"/>
    </source>
</evidence>
<sequence length="381" mass="40540">MVNQDKRKLRDLTCAAALVVFGAGIAAADTMLGASAPMTGPRALLGHHFQQGVRMAIAEVNAAGGVLGEPVDVIFADDQGDNPNFALNAMSKLKDSDRVPVVLGPHFSVAQLATMKNYCDGTLISITGASGVPVTEQGCEYVFRIRGNDNLQAQALVTYALEHLGVEKIGVLYIHDDFGKGGSERVLAALEAAGVEPVSVASHNPHDTDFSAQLNTLKAAGAELVILWTHDQESALIIRQAQQYNLGMKFAGSTSLSQPTFIELAGPAAEGVISASDFIADNEDADVQAFVAKYRETYNEEPELYAATYYDSLRLAAQAINDAGSLEPAAIRDALSKIEYDGLLADYSCTATGDCNHQTNIVEIRDGQPAMLTVVKFDKSE</sequence>
<evidence type="ECO:0000256" key="3">
    <source>
        <dbReference type="ARBA" id="ARBA00022729"/>
    </source>
</evidence>
<evidence type="ECO:0000313" key="8">
    <source>
        <dbReference type="Proteomes" id="UP000640485"/>
    </source>
</evidence>
<dbReference type="RefSeq" id="WP_200689149.1">
    <property type="nucleotide sequence ID" value="NZ_JAEPRQ010000010.1"/>
</dbReference>